<evidence type="ECO:0000313" key="2">
    <source>
        <dbReference type="EMBL" id="QAT86041.1"/>
    </source>
</evidence>
<dbReference type="Pfam" id="PF19875">
    <property type="entry name" value="DUF6348"/>
    <property type="match status" value="1"/>
</dbReference>
<dbReference type="AlphaFoldDB" id="A0A410RW19"/>
<name>A0A410RW19_CORCK</name>
<organism evidence="2 3">
    <name type="scientific">Corallococcus coralloides</name>
    <name type="common">Myxococcus coralloides</name>
    <dbReference type="NCBI Taxonomy" id="184914"/>
    <lineage>
        <taxon>Bacteria</taxon>
        <taxon>Pseudomonadati</taxon>
        <taxon>Myxococcota</taxon>
        <taxon>Myxococcia</taxon>
        <taxon>Myxococcales</taxon>
        <taxon>Cystobacterineae</taxon>
        <taxon>Myxococcaceae</taxon>
        <taxon>Corallococcus</taxon>
    </lineage>
</organism>
<proteinExistence type="predicted"/>
<dbReference type="EMBL" id="CP034669">
    <property type="protein sequence ID" value="QAT86041.1"/>
    <property type="molecule type" value="Genomic_DNA"/>
</dbReference>
<evidence type="ECO:0000313" key="3">
    <source>
        <dbReference type="Proteomes" id="UP000288758"/>
    </source>
</evidence>
<dbReference type="InterPro" id="IPR045929">
    <property type="entry name" value="DUF6348"/>
</dbReference>
<accession>A0A410RW19</accession>
<gene>
    <name evidence="2" type="ORF">EJ065_4491</name>
</gene>
<feature type="region of interest" description="Disordered" evidence="1">
    <location>
        <begin position="373"/>
        <end position="393"/>
    </location>
</feature>
<dbReference type="RefSeq" id="WP_240672405.1">
    <property type="nucleotide sequence ID" value="NZ_CP034669.1"/>
</dbReference>
<protein>
    <submittedName>
        <fullName evidence="2">Uncharacterized protein</fullName>
    </submittedName>
</protein>
<evidence type="ECO:0000256" key="1">
    <source>
        <dbReference type="SAM" id="MobiDB-lite"/>
    </source>
</evidence>
<reference evidence="2 3" key="1">
    <citation type="submission" date="2018-12" db="EMBL/GenBank/DDBJ databases">
        <title>Complete Genome Sequence of the Corallopyronin A producing Myxobacterium Corallococcus coralloides B035.</title>
        <authorList>
            <person name="Bouhired S.M."/>
            <person name="Rupp O."/>
            <person name="Blom J."/>
            <person name="Schaeberle T.F."/>
            <person name="Kehraus S."/>
            <person name="Schiefer A."/>
            <person name="Pfarr K."/>
            <person name="Goesmann A."/>
            <person name="Hoerauf A."/>
            <person name="Koenig G.M."/>
        </authorList>
    </citation>
    <scope>NUCLEOTIDE SEQUENCE [LARGE SCALE GENOMIC DNA]</scope>
    <source>
        <strain evidence="2 3">B035</strain>
    </source>
</reference>
<dbReference type="Proteomes" id="UP000288758">
    <property type="component" value="Chromosome"/>
</dbReference>
<sequence length="398" mass="44042">MTSTPANEQLAELLRAHDLAFQEEGEWLRVSPRGPRLQATFTDTRTEPGSCTRRLDVCLEPWTGRRVVESVVGVGTTEAEALNDALMHFARASLHVLLAAFVRPPDEHVTVETWQVGGIDRKVILGNIITRGDTPGPKLVEPWFKDFESALRSLPLASGAHCVRVYYAQRNEERMALEVLLDNQPWQALADLLETASWPAAPGFFSRRLFLVLQGGFDVSRALAAWFDVPEDGDRVAVFQEQGANLLEAEKLNAYLPLAFGVPLARRLGVAPPISAWFRTLASQAQRTLLLNEDRLWVEALQLAEQAFQGHTALSEEQLTTLAHSGAIVRAIHQSLKEGARPEDLLLSTPEIGISGEAMLQWSAYTPLVPPPAPKPEAPAPATSVPPEAPRRPWWKFW</sequence>